<evidence type="ECO:0000256" key="5">
    <source>
        <dbReference type="PIRSR" id="PIRSR000097-2"/>
    </source>
</evidence>
<dbReference type="PRINTS" id="PR00069">
    <property type="entry name" value="ALDKETRDTASE"/>
</dbReference>
<dbReference type="InterPro" id="IPR018170">
    <property type="entry name" value="Aldo/ket_reductase_CS"/>
</dbReference>
<dbReference type="STRING" id="168631.G9F9F4"/>
<dbReference type="Proteomes" id="UP001153292">
    <property type="component" value="Chromosome 21"/>
</dbReference>
<evidence type="ECO:0000256" key="1">
    <source>
        <dbReference type="ARBA" id="ARBA00007905"/>
    </source>
</evidence>
<dbReference type="Pfam" id="PF00248">
    <property type="entry name" value="Aldo_ket_red"/>
    <property type="match status" value="1"/>
</dbReference>
<evidence type="ECO:0000256" key="2">
    <source>
        <dbReference type="ARBA" id="ARBA00022857"/>
    </source>
</evidence>
<sequence length="305" mass="34606">MAGKKISIKLSSGCEMPLIGLGTYARKADPAQFREAVEWGIDAGYRHIDTASSYKNEEEVGEGIANKIKQGIVKREDLFITTKLWNDCHGEKDVIPALKESLKRLKLDYVDLYLIHWPVSVNNKGEDMKIDFLETWRGMEAAVKEGLVRSIGISNFNELQLTRLLKSAINKPVVNQIEINPTLTQHKLVEFCKKHSIVPVAYTPLGLISEARPEFNGKDIIKTDPKLGEIADKYKKTRAQIALRYLIQRGIAVVPKSFTKSRIEENLNIFDFELNKQEMSVVDSYNIDHRCVPGTIFAQHTNYPF</sequence>
<evidence type="ECO:0000313" key="8">
    <source>
        <dbReference type="EMBL" id="AEW46852.1"/>
    </source>
</evidence>
<dbReference type="EMBL" id="JN033699">
    <property type="protein sequence ID" value="AEW46852.1"/>
    <property type="molecule type" value="mRNA"/>
</dbReference>
<dbReference type="OrthoDB" id="416253at2759"/>
<dbReference type="FunFam" id="3.20.20.100:FF:000006">
    <property type="entry name" value="Aldo-keto reductase family 1 member A1"/>
    <property type="match status" value="1"/>
</dbReference>
<dbReference type="PROSITE" id="PS00063">
    <property type="entry name" value="ALDOKETO_REDUCTASE_3"/>
    <property type="match status" value="1"/>
</dbReference>
<dbReference type="EMBL" id="OU963914">
    <property type="protein sequence ID" value="CAH0402835.1"/>
    <property type="molecule type" value="Genomic_DNA"/>
</dbReference>
<evidence type="ECO:0000256" key="6">
    <source>
        <dbReference type="PIRSR" id="PIRSR000097-3"/>
    </source>
</evidence>
<dbReference type="SUPFAM" id="SSF51430">
    <property type="entry name" value="NAD(P)-linked oxidoreductase"/>
    <property type="match status" value="1"/>
</dbReference>
<evidence type="ECO:0000313" key="10">
    <source>
        <dbReference type="EMBL" id="CAH0402835.1"/>
    </source>
</evidence>
<dbReference type="AlphaFoldDB" id="G9F9F4"/>
<organism evidence="8">
    <name type="scientific">Chilo suppressalis</name>
    <name type="common">Asiatic rice borer moth</name>
    <dbReference type="NCBI Taxonomy" id="168631"/>
    <lineage>
        <taxon>Eukaryota</taxon>
        <taxon>Metazoa</taxon>
        <taxon>Ecdysozoa</taxon>
        <taxon>Arthropoda</taxon>
        <taxon>Hexapoda</taxon>
        <taxon>Insecta</taxon>
        <taxon>Pterygota</taxon>
        <taxon>Neoptera</taxon>
        <taxon>Endopterygota</taxon>
        <taxon>Lepidoptera</taxon>
        <taxon>Glossata</taxon>
        <taxon>Ditrysia</taxon>
        <taxon>Pyraloidea</taxon>
        <taxon>Crambidae</taxon>
        <taxon>Crambinae</taxon>
        <taxon>Chilo</taxon>
    </lineage>
</organism>
<feature type="binding site" evidence="5">
    <location>
        <position position="116"/>
    </location>
    <ligand>
        <name>substrate</name>
    </ligand>
</feature>
<reference evidence="8" key="1">
    <citation type="submission" date="2011-05" db="EMBL/GenBank/DDBJ databases">
        <title>Identification of the putative seminal fluid protein genes in rice striped stem borer, Chilo suppressalis Walker (Lepidoptera Pyralidae).</title>
        <authorList>
            <person name="Wan P."/>
            <person name="Ge Z."/>
            <person name="Li G."/>
        </authorList>
    </citation>
    <scope>NUCLEOTIDE SEQUENCE</scope>
</reference>
<comment type="similarity">
    <text evidence="1">Belongs to the aldo/keto reductase family.</text>
</comment>
<dbReference type="GO" id="GO:0016491">
    <property type="term" value="F:oxidoreductase activity"/>
    <property type="evidence" value="ECO:0007669"/>
    <property type="project" value="UniProtKB-KW"/>
</dbReference>
<evidence type="ECO:0000313" key="11">
    <source>
        <dbReference type="Proteomes" id="UP001153292"/>
    </source>
</evidence>
<keyword evidence="3" id="KW-0560">Oxidoreductase</keyword>
<evidence type="ECO:0000259" key="7">
    <source>
        <dbReference type="Pfam" id="PF00248"/>
    </source>
</evidence>
<reference evidence="10" key="2">
    <citation type="submission" date="2021-12" db="EMBL/GenBank/DDBJ databases">
        <authorList>
            <person name="King R."/>
        </authorList>
    </citation>
    <scope>NUCLEOTIDE SEQUENCE</scope>
</reference>
<dbReference type="Gene3D" id="3.20.20.100">
    <property type="entry name" value="NADP-dependent oxidoreductase domain"/>
    <property type="match status" value="1"/>
</dbReference>
<dbReference type="InterPro" id="IPR023210">
    <property type="entry name" value="NADP_OxRdtase_dom"/>
</dbReference>
<dbReference type="InterPro" id="IPR036812">
    <property type="entry name" value="NAD(P)_OxRdtase_dom_sf"/>
</dbReference>
<dbReference type="PIRSF" id="PIRSF000097">
    <property type="entry name" value="AKR"/>
    <property type="match status" value="1"/>
</dbReference>
<keyword evidence="11" id="KW-1185">Reference proteome</keyword>
<dbReference type="PROSITE" id="PS00798">
    <property type="entry name" value="ALDOKETO_REDUCTASE_1"/>
    <property type="match status" value="1"/>
</dbReference>
<evidence type="ECO:0000256" key="4">
    <source>
        <dbReference type="PIRSR" id="PIRSR000097-1"/>
    </source>
</evidence>
<gene>
    <name evidence="10" type="ORF">CHILSU_LOCUS6086</name>
</gene>
<dbReference type="PROSITE" id="PS00062">
    <property type="entry name" value="ALDOKETO_REDUCTASE_2"/>
    <property type="match status" value="1"/>
</dbReference>
<name>G9F9F4_CHISP</name>
<dbReference type="InterPro" id="IPR020471">
    <property type="entry name" value="AKR"/>
</dbReference>
<dbReference type="PANTHER" id="PTHR11732">
    <property type="entry name" value="ALDO/KETO REDUCTASE"/>
    <property type="match status" value="1"/>
</dbReference>
<feature type="domain" description="NADP-dependent oxidoreductase" evidence="7">
    <location>
        <begin position="19"/>
        <end position="286"/>
    </location>
</feature>
<accession>G9F9F4</accession>
<keyword evidence="2" id="KW-0521">NADP</keyword>
<feature type="active site" description="Proton donor" evidence="4">
    <location>
        <position position="54"/>
    </location>
</feature>
<proteinExistence type="evidence at transcript level"/>
<evidence type="ECO:0000313" key="9">
    <source>
        <dbReference type="EMBL" id="AEW46853.1"/>
    </source>
</evidence>
<protein>
    <submittedName>
        <fullName evidence="8">Seminal fluid protein CSSFP004 isoform 1</fullName>
    </submittedName>
    <submittedName>
        <fullName evidence="9">Seminal fluid protein CSSFP004 isoform 2</fullName>
    </submittedName>
</protein>
<evidence type="ECO:0000256" key="3">
    <source>
        <dbReference type="ARBA" id="ARBA00023002"/>
    </source>
</evidence>
<dbReference type="EMBL" id="JN033700">
    <property type="protein sequence ID" value="AEW46853.1"/>
    <property type="molecule type" value="mRNA"/>
</dbReference>
<feature type="site" description="Lowers pKa of active site Tyr" evidence="6">
    <location>
        <position position="83"/>
    </location>
</feature>